<dbReference type="Pfam" id="PF00975">
    <property type="entry name" value="Thioesterase"/>
    <property type="match status" value="1"/>
</dbReference>
<dbReference type="EMBL" id="JADBEF010000001">
    <property type="protein sequence ID" value="MBE1561961.1"/>
    <property type="molecule type" value="Genomic_DNA"/>
</dbReference>
<gene>
    <name evidence="4" type="ORF">H4W81_004740</name>
</gene>
<dbReference type="PANTHER" id="PTHR11487">
    <property type="entry name" value="THIOESTERASE"/>
    <property type="match status" value="1"/>
</dbReference>
<dbReference type="SUPFAM" id="SSF53474">
    <property type="entry name" value="alpha/beta-Hydrolases"/>
    <property type="match status" value="1"/>
</dbReference>
<evidence type="ECO:0000256" key="1">
    <source>
        <dbReference type="ARBA" id="ARBA00007169"/>
    </source>
</evidence>
<evidence type="ECO:0000313" key="4">
    <source>
        <dbReference type="EMBL" id="MBE1561961.1"/>
    </source>
</evidence>
<dbReference type="InterPro" id="IPR006827">
    <property type="entry name" value="Lant_deHydtase_N"/>
</dbReference>
<protein>
    <submittedName>
        <fullName evidence="4">Surfactin synthase thioesterase subunit</fullName>
    </submittedName>
</protein>
<feature type="domain" description="Lantibiotic dehydratase N-terminal" evidence="3">
    <location>
        <begin position="874"/>
        <end position="962"/>
    </location>
</feature>
<comment type="caution">
    <text evidence="4">The sequence shown here is derived from an EMBL/GenBank/DDBJ whole genome shotgun (WGS) entry which is preliminary data.</text>
</comment>
<evidence type="ECO:0000259" key="3">
    <source>
        <dbReference type="Pfam" id="PF04738"/>
    </source>
</evidence>
<evidence type="ECO:0000259" key="2">
    <source>
        <dbReference type="Pfam" id="PF00975"/>
    </source>
</evidence>
<feature type="domain" description="Lantibiotic dehydratase N-terminal" evidence="3">
    <location>
        <begin position="317"/>
        <end position="759"/>
    </location>
</feature>
<dbReference type="Proteomes" id="UP000661607">
    <property type="component" value="Unassembled WGS sequence"/>
</dbReference>
<dbReference type="PANTHER" id="PTHR11487:SF0">
    <property type="entry name" value="S-ACYL FATTY ACID SYNTHASE THIOESTERASE, MEDIUM CHAIN"/>
    <property type="match status" value="1"/>
</dbReference>
<dbReference type="InterPro" id="IPR012223">
    <property type="entry name" value="TEII"/>
</dbReference>
<organism evidence="4 5">
    <name type="scientific">Nonomuraea africana</name>
    <dbReference type="NCBI Taxonomy" id="46171"/>
    <lineage>
        <taxon>Bacteria</taxon>
        <taxon>Bacillati</taxon>
        <taxon>Actinomycetota</taxon>
        <taxon>Actinomycetes</taxon>
        <taxon>Streptosporangiales</taxon>
        <taxon>Streptosporangiaceae</taxon>
        <taxon>Nonomuraea</taxon>
    </lineage>
</organism>
<accession>A0ABR9KIX2</accession>
<dbReference type="Pfam" id="PF04738">
    <property type="entry name" value="Lant_dehydr_N"/>
    <property type="match status" value="2"/>
</dbReference>
<proteinExistence type="inferred from homology"/>
<sequence>MTNWFSTPHQRPGARARLFCLPYAGAGAAAFRGWSAAAGPDVEVLAAVLPGRESRIWESAAFDLGELATAVADRADRPYAIYGHSMGGRLGFELVRELRRRGAPLPARLYLGGCRPPDLADPLAGLSAADDDTLLARLSALGGMPSELMSEPELLELVLPALRADFGWLDAYRYHEDEPLPVPITAFAGREDAAVPIEAMRHWATHTAAAFDLLVEPGGHFFLHDSRDRILDTVRADLVSGTSDHLVPLGSTGWSVWRDAILRSTGFPADGLGLFSAPECAAAADDLLAGRADADRFDKLFGRALADGAAHTSALAADPLLREAVTWQNRNALITLDALLRGGPGQSRNRDRRARELMVAKYWQRYCAKNETIGFFGPVTWTRIEQDGPAATVAVGPRLVGRRQVSFEDWAVRAYAAQLGQDPAFRRLLPVALRPHLTLEGRHLLRPAHPPLALSAAEAAVLALCDGRRTAATVAAEVAGQAGVRTETDALLLLGRLDERELLSWGDDLPQGPDTEARLRALLTGIATEHPSFDLGDAFAGLDRLCAARDRVAAAAGDADALKGALDALDEEFTAVTGLPAQRRAGQTYAGRGLVYEDTVRDAEVRFGGPLLEELAEPLALLLRAARWLTAALARAYGAALRELYEELRAEGAQVRLADVWFLAQGLLFGSGPRPVDEVAREFAERWAALFGLDGEQPADGPAELRFGSADLARAVAETFPADRPGWSSGRLHSPDLQICAESVEAIERGDYLVVLGEMHAAWPTFDCAVFTRAHPDPESLRDAMAADLGPHRIRPLYPVDWPRYTGRVSHSLDGPTDRQLGWTAAPGADPDRLLPTTAVLVLEEEDELVAQAPDGRRWPLLEMFASLVSMHAVDGFKLTGAATHGHTPRVSIDRMVVARETWRTTVGATGLASAKGERECYLAVRAWRRAMGLPERVFVKLSTEIKPTYVDLSSPLYASLLCAMLRRAGDESARLVVTEMLPAPEQAWLADAEGRRYFTELRLHATDPVPAWGTS</sequence>
<evidence type="ECO:0000313" key="5">
    <source>
        <dbReference type="Proteomes" id="UP000661607"/>
    </source>
</evidence>
<dbReference type="InterPro" id="IPR029058">
    <property type="entry name" value="AB_hydrolase_fold"/>
</dbReference>
<dbReference type="RefSeq" id="WP_192776792.1">
    <property type="nucleotide sequence ID" value="NZ_BAAASY010000030.1"/>
</dbReference>
<reference evidence="4 5" key="1">
    <citation type="submission" date="2020-10" db="EMBL/GenBank/DDBJ databases">
        <title>Sequencing the genomes of 1000 actinobacteria strains.</title>
        <authorList>
            <person name="Klenk H.-P."/>
        </authorList>
    </citation>
    <scope>NUCLEOTIDE SEQUENCE [LARGE SCALE GENOMIC DNA]</scope>
    <source>
        <strain evidence="4 5">DSM 43748</strain>
    </source>
</reference>
<keyword evidence="5" id="KW-1185">Reference proteome</keyword>
<feature type="domain" description="Thioesterase" evidence="2">
    <location>
        <begin position="17"/>
        <end position="237"/>
    </location>
</feature>
<dbReference type="InterPro" id="IPR001031">
    <property type="entry name" value="Thioesterase"/>
</dbReference>
<name>A0ABR9KIX2_9ACTN</name>
<comment type="similarity">
    <text evidence="1">Belongs to the thioesterase family.</text>
</comment>
<dbReference type="Gene3D" id="3.40.50.1820">
    <property type="entry name" value="alpha/beta hydrolase"/>
    <property type="match status" value="1"/>
</dbReference>